<sequence length="86" mass="9537">MAISSDNLIGLIMALSSSIFIGSSFIIKKMGLRKAASNGKRAATGGHSYLYEPFWWAGMISSELFIFLFFSSSILVYSLVLYYCFV</sequence>
<protein>
    <recommendedName>
        <fullName evidence="4">Probable magnesium transporter</fullName>
    </recommendedName>
</protein>
<evidence type="ECO:0000313" key="6">
    <source>
        <dbReference type="Proteomes" id="UP000447434"/>
    </source>
</evidence>
<keyword evidence="3 4" id="KW-0472">Membrane</keyword>
<dbReference type="OrthoDB" id="6428174at2759"/>
<keyword evidence="2 4" id="KW-1133">Transmembrane helix</keyword>
<comment type="caution">
    <text evidence="5">The sequence shown here is derived from an EMBL/GenBank/DDBJ whole genome shotgun (WGS) entry which is preliminary data.</text>
</comment>
<organism evidence="5 6">
    <name type="scientific">Lupinus albus</name>
    <name type="common">White lupine</name>
    <name type="synonym">Lupinus termis</name>
    <dbReference type="NCBI Taxonomy" id="3870"/>
    <lineage>
        <taxon>Eukaryota</taxon>
        <taxon>Viridiplantae</taxon>
        <taxon>Streptophyta</taxon>
        <taxon>Embryophyta</taxon>
        <taxon>Tracheophyta</taxon>
        <taxon>Spermatophyta</taxon>
        <taxon>Magnoliopsida</taxon>
        <taxon>eudicotyledons</taxon>
        <taxon>Gunneridae</taxon>
        <taxon>Pentapetalae</taxon>
        <taxon>rosids</taxon>
        <taxon>fabids</taxon>
        <taxon>Fabales</taxon>
        <taxon>Fabaceae</taxon>
        <taxon>Papilionoideae</taxon>
        <taxon>50 kb inversion clade</taxon>
        <taxon>genistoids sensu lato</taxon>
        <taxon>core genistoids</taxon>
        <taxon>Genisteae</taxon>
        <taxon>Lupinus</taxon>
    </lineage>
</organism>
<keyword evidence="4" id="KW-0406">Ion transport</keyword>
<comment type="function">
    <text evidence="4">Acts as a Mg(2+) transporter. Can also transport other divalent cations such as Fe(2+), Sr(2+), Ba(2+), Mn(2+) and Co(2+) but to a much less extent than Mg(2+).</text>
</comment>
<evidence type="ECO:0000256" key="1">
    <source>
        <dbReference type="ARBA" id="ARBA00022692"/>
    </source>
</evidence>
<comment type="similarity">
    <text evidence="4">Belongs to the NIPA (TC 2.A.7) family.</text>
</comment>
<dbReference type="InterPro" id="IPR008521">
    <property type="entry name" value="Mg_trans_NIPA"/>
</dbReference>
<dbReference type="GO" id="GO:0015095">
    <property type="term" value="F:magnesium ion transmembrane transporter activity"/>
    <property type="evidence" value="ECO:0007669"/>
    <property type="project" value="UniProtKB-UniRule"/>
</dbReference>
<evidence type="ECO:0000256" key="3">
    <source>
        <dbReference type="ARBA" id="ARBA00023136"/>
    </source>
</evidence>
<comment type="subunit">
    <text evidence="4">Homodimer.</text>
</comment>
<dbReference type="GO" id="GO:0005886">
    <property type="term" value="C:plasma membrane"/>
    <property type="evidence" value="ECO:0007669"/>
    <property type="project" value="UniProtKB-SubCell"/>
</dbReference>
<feature type="transmembrane region" description="Helical" evidence="4">
    <location>
        <begin position="7"/>
        <end position="27"/>
    </location>
</feature>
<dbReference type="PANTHER" id="PTHR12570:SF20">
    <property type="entry name" value="MAGNESIUM TRANSPORTER NIPA1-RELATED"/>
    <property type="match status" value="1"/>
</dbReference>
<reference evidence="6" key="1">
    <citation type="journal article" date="2020" name="Nat. Commun.">
        <title>Genome sequence of the cluster root forming white lupin.</title>
        <authorList>
            <person name="Hufnagel B."/>
            <person name="Marques A."/>
            <person name="Soriano A."/>
            <person name="Marques L."/>
            <person name="Divol F."/>
            <person name="Doumas P."/>
            <person name="Sallet E."/>
            <person name="Mancinotti D."/>
            <person name="Carrere S."/>
            <person name="Marande W."/>
            <person name="Arribat S."/>
            <person name="Keller J."/>
            <person name="Huneau C."/>
            <person name="Blein T."/>
            <person name="Aime D."/>
            <person name="Laguerre M."/>
            <person name="Taylor J."/>
            <person name="Schubert V."/>
            <person name="Nelson M."/>
            <person name="Geu-Flores F."/>
            <person name="Crespi M."/>
            <person name="Gallardo-Guerrero K."/>
            <person name="Delaux P.-M."/>
            <person name="Salse J."/>
            <person name="Berges H."/>
            <person name="Guyot R."/>
            <person name="Gouzy J."/>
            <person name="Peret B."/>
        </authorList>
    </citation>
    <scope>NUCLEOTIDE SEQUENCE [LARGE SCALE GENOMIC DNA]</scope>
    <source>
        <strain evidence="6">cv. Amiga</strain>
    </source>
</reference>
<dbReference type="Pfam" id="PF05653">
    <property type="entry name" value="Mg_trans_NIPA"/>
    <property type="match status" value="1"/>
</dbReference>
<evidence type="ECO:0000313" key="5">
    <source>
        <dbReference type="EMBL" id="KAE9604834.1"/>
    </source>
</evidence>
<keyword evidence="4" id="KW-0460">Magnesium</keyword>
<dbReference type="GO" id="GO:0005769">
    <property type="term" value="C:early endosome"/>
    <property type="evidence" value="ECO:0007669"/>
    <property type="project" value="UniProtKB-SubCell"/>
</dbReference>
<dbReference type="EMBL" id="WOCE01000011">
    <property type="protein sequence ID" value="KAE9604834.1"/>
    <property type="molecule type" value="Genomic_DNA"/>
</dbReference>
<gene>
    <name evidence="5" type="ORF">Lalb_Chr11g0075931</name>
</gene>
<proteinExistence type="inferred from homology"/>
<keyword evidence="4" id="KW-0813">Transport</keyword>
<keyword evidence="4" id="KW-0967">Endosome</keyword>
<keyword evidence="4" id="KW-1003">Cell membrane</keyword>
<dbReference type="Proteomes" id="UP000447434">
    <property type="component" value="Chromosome 11"/>
</dbReference>
<feature type="transmembrane region" description="Helical" evidence="4">
    <location>
        <begin position="64"/>
        <end position="85"/>
    </location>
</feature>
<keyword evidence="1 4" id="KW-0812">Transmembrane</keyword>
<accession>A0A6A4PU82</accession>
<dbReference type="AlphaFoldDB" id="A0A6A4PU82"/>
<name>A0A6A4PU82_LUPAL</name>
<keyword evidence="6" id="KW-1185">Reference proteome</keyword>
<dbReference type="PANTHER" id="PTHR12570">
    <property type="match status" value="1"/>
</dbReference>
<evidence type="ECO:0000256" key="2">
    <source>
        <dbReference type="ARBA" id="ARBA00022989"/>
    </source>
</evidence>
<comment type="subcellular location">
    <subcellularLocation>
        <location evidence="4">Cell membrane</location>
        <topology evidence="4">Multi-pass membrane protein</topology>
    </subcellularLocation>
    <subcellularLocation>
        <location evidence="4">Early endosome</location>
    </subcellularLocation>
</comment>
<comment type="caution">
    <text evidence="4">Lacks conserved residue(s) required for the propagation of feature annotation.</text>
</comment>
<evidence type="ECO:0000256" key="4">
    <source>
        <dbReference type="RuleBase" id="RU363078"/>
    </source>
</evidence>